<dbReference type="HAMAP" id="MF_00196">
    <property type="entry name" value="Mannitol_dehydrog"/>
    <property type="match status" value="1"/>
</dbReference>
<dbReference type="InterPro" id="IPR013131">
    <property type="entry name" value="Mannitol_DH_N"/>
</dbReference>
<dbReference type="GO" id="GO:0019592">
    <property type="term" value="P:mannitol catabolic process"/>
    <property type="evidence" value="ECO:0007669"/>
    <property type="project" value="TreeGrafter"/>
</dbReference>
<dbReference type="EMBL" id="QQAY01000007">
    <property type="protein sequence ID" value="RDI41630.1"/>
    <property type="molecule type" value="Genomic_DNA"/>
</dbReference>
<dbReference type="InterPro" id="IPR013118">
    <property type="entry name" value="Mannitol_DH_C"/>
</dbReference>
<dbReference type="InterPro" id="IPR036291">
    <property type="entry name" value="NAD(P)-bd_dom_sf"/>
</dbReference>
<evidence type="ECO:0000256" key="3">
    <source>
        <dbReference type="ARBA" id="ARBA00016219"/>
    </source>
</evidence>
<evidence type="ECO:0000256" key="1">
    <source>
        <dbReference type="ARBA" id="ARBA00006541"/>
    </source>
</evidence>
<evidence type="ECO:0000259" key="8">
    <source>
        <dbReference type="Pfam" id="PF01232"/>
    </source>
</evidence>
<reference evidence="10 11" key="1">
    <citation type="submission" date="2018-07" db="EMBL/GenBank/DDBJ databases">
        <title>Genomic Encyclopedia of Type Strains, Phase IV (KMG-IV): sequencing the most valuable type-strain genomes for metagenomic binning, comparative biology and taxonomic classification.</title>
        <authorList>
            <person name="Goeker M."/>
        </authorList>
    </citation>
    <scope>NUCLEOTIDE SEQUENCE [LARGE SCALE GENOMIC DNA]</scope>
    <source>
        <strain evidence="10 11">DSM 25281</strain>
    </source>
</reference>
<evidence type="ECO:0000313" key="11">
    <source>
        <dbReference type="Proteomes" id="UP000255326"/>
    </source>
</evidence>
<evidence type="ECO:0000313" key="10">
    <source>
        <dbReference type="EMBL" id="RDI41630.1"/>
    </source>
</evidence>
<evidence type="ECO:0000256" key="5">
    <source>
        <dbReference type="ARBA" id="ARBA00023027"/>
    </source>
</evidence>
<protein>
    <recommendedName>
        <fullName evidence="3 7">Mannitol-1-phosphate 5-dehydrogenase</fullName>
        <ecNumber evidence="2 7">1.1.1.17</ecNumber>
    </recommendedName>
</protein>
<comment type="catalytic activity">
    <reaction evidence="6 7">
        <text>D-mannitol 1-phosphate + NAD(+) = beta-D-fructose 6-phosphate + NADH + H(+)</text>
        <dbReference type="Rhea" id="RHEA:19661"/>
        <dbReference type="ChEBI" id="CHEBI:15378"/>
        <dbReference type="ChEBI" id="CHEBI:57540"/>
        <dbReference type="ChEBI" id="CHEBI:57634"/>
        <dbReference type="ChEBI" id="CHEBI:57945"/>
        <dbReference type="ChEBI" id="CHEBI:61381"/>
        <dbReference type="EC" id="1.1.1.17"/>
    </reaction>
</comment>
<sequence>MRAVHFGAGNIGKGFIGYFLNKTGYEVCFVDVDQKAVDQFNKNNRYLVEILDDARTVESISPVSALNSLTQSEEVIEGIENADIITTSVGVNNLSRIAPVLLEGLRRRIKKNKNKLDIIANENAINASSTLRAEIEKLAAPGEMDEILTLVSFPNSSIDRLALSRECEQDQIAIVEPVYEWVINQTELINPELPLIEGATYVGDLKPYIERKLFVVNMGHATTAYMGYLYNESTIQSALKRPEIEQVVRGAMNEAAQYFIKKYNVSQEEMKNYIEKTIIRFKNQNISDNIFRVGRSPIRKLGYHERLVRPMRELSELGLQSENLVLAISAGFIYDNPQDEESVRLQAFIREHGIEEAIQHFTGITDDRIISSLKEHYFKLKVREDLPSV</sequence>
<dbReference type="InterPro" id="IPR023028">
    <property type="entry name" value="Mannitol_1_phos_5_DH"/>
</dbReference>
<evidence type="ECO:0000256" key="7">
    <source>
        <dbReference type="HAMAP-Rule" id="MF_00196"/>
    </source>
</evidence>
<feature type="domain" description="Mannitol dehydrogenase C-terminal" evidence="9">
    <location>
        <begin position="204"/>
        <end position="377"/>
    </location>
</feature>
<dbReference type="Proteomes" id="UP000255326">
    <property type="component" value="Unassembled WGS sequence"/>
</dbReference>
<dbReference type="InterPro" id="IPR013328">
    <property type="entry name" value="6PGD_dom2"/>
</dbReference>
<keyword evidence="11" id="KW-1185">Reference proteome</keyword>
<name>A0A370GEF0_9BACI</name>
<dbReference type="SUPFAM" id="SSF51735">
    <property type="entry name" value="NAD(P)-binding Rossmann-fold domains"/>
    <property type="match status" value="1"/>
</dbReference>
<dbReference type="PANTHER" id="PTHR30524">
    <property type="entry name" value="MANNITOL-1-PHOSPHATE 5-DEHYDROGENASE"/>
    <property type="match status" value="1"/>
</dbReference>
<dbReference type="InterPro" id="IPR000669">
    <property type="entry name" value="Mannitol_DH"/>
</dbReference>
<dbReference type="SUPFAM" id="SSF48179">
    <property type="entry name" value="6-phosphogluconate dehydrogenase C-terminal domain-like"/>
    <property type="match status" value="1"/>
</dbReference>
<comment type="caution">
    <text evidence="10">The sequence shown here is derived from an EMBL/GenBank/DDBJ whole genome shotgun (WGS) entry which is preliminary data.</text>
</comment>
<dbReference type="OrthoDB" id="271711at2"/>
<dbReference type="Pfam" id="PF01232">
    <property type="entry name" value="Mannitol_dh"/>
    <property type="match status" value="1"/>
</dbReference>
<dbReference type="NCBIfam" id="NF002652">
    <property type="entry name" value="PRK02318.2-5"/>
    <property type="match status" value="1"/>
</dbReference>
<dbReference type="Pfam" id="PF08125">
    <property type="entry name" value="Mannitol_dh_C"/>
    <property type="match status" value="1"/>
</dbReference>
<evidence type="ECO:0000256" key="6">
    <source>
        <dbReference type="ARBA" id="ARBA00048615"/>
    </source>
</evidence>
<proteinExistence type="inferred from homology"/>
<organism evidence="10 11">
    <name type="scientific">Falsibacillus pallidus</name>
    <dbReference type="NCBI Taxonomy" id="493781"/>
    <lineage>
        <taxon>Bacteria</taxon>
        <taxon>Bacillati</taxon>
        <taxon>Bacillota</taxon>
        <taxon>Bacilli</taxon>
        <taxon>Bacillales</taxon>
        <taxon>Bacillaceae</taxon>
        <taxon>Falsibacillus</taxon>
    </lineage>
</organism>
<dbReference type="Gene3D" id="3.40.50.720">
    <property type="entry name" value="NAD(P)-binding Rossmann-like Domain"/>
    <property type="match status" value="1"/>
</dbReference>
<evidence type="ECO:0000259" key="9">
    <source>
        <dbReference type="Pfam" id="PF08125"/>
    </source>
</evidence>
<evidence type="ECO:0000256" key="2">
    <source>
        <dbReference type="ARBA" id="ARBA00012939"/>
    </source>
</evidence>
<dbReference type="GO" id="GO:0005829">
    <property type="term" value="C:cytosol"/>
    <property type="evidence" value="ECO:0007669"/>
    <property type="project" value="TreeGrafter"/>
</dbReference>
<dbReference type="InterPro" id="IPR008927">
    <property type="entry name" value="6-PGluconate_DH-like_C_sf"/>
</dbReference>
<dbReference type="PRINTS" id="PR00084">
    <property type="entry name" value="MTLDHDRGNASE"/>
</dbReference>
<dbReference type="AlphaFoldDB" id="A0A370GEF0"/>
<dbReference type="RefSeq" id="WP_114745963.1">
    <property type="nucleotide sequence ID" value="NZ_QQAY01000007.1"/>
</dbReference>
<feature type="domain" description="Mannitol dehydrogenase N-terminal" evidence="8">
    <location>
        <begin position="1"/>
        <end position="195"/>
    </location>
</feature>
<comment type="caution">
    <text evidence="7">Lacks conserved residue(s) required for the propagation of feature annotation.</text>
</comment>
<keyword evidence="5 7" id="KW-0520">NAD</keyword>
<dbReference type="GO" id="GO:0008926">
    <property type="term" value="F:mannitol-1-phosphate 5-dehydrogenase activity"/>
    <property type="evidence" value="ECO:0007669"/>
    <property type="project" value="UniProtKB-UniRule"/>
</dbReference>
<accession>A0A370GEF0</accession>
<keyword evidence="4 7" id="KW-0560">Oxidoreductase</keyword>
<dbReference type="Gene3D" id="1.10.1040.10">
    <property type="entry name" value="N-(1-d-carboxylethyl)-l-norvaline Dehydrogenase, domain 2"/>
    <property type="match status" value="1"/>
</dbReference>
<gene>
    <name evidence="7" type="primary">mtlD</name>
    <name evidence="10" type="ORF">DFR59_10784</name>
</gene>
<dbReference type="EC" id="1.1.1.17" evidence="2 7"/>
<dbReference type="NCBIfam" id="NF002647">
    <property type="entry name" value="PRK02318.1-3"/>
    <property type="match status" value="1"/>
</dbReference>
<comment type="similarity">
    <text evidence="1 7">Belongs to the mannitol dehydrogenase family.</text>
</comment>
<evidence type="ECO:0000256" key="4">
    <source>
        <dbReference type="ARBA" id="ARBA00023002"/>
    </source>
</evidence>
<dbReference type="PANTHER" id="PTHR30524:SF0">
    <property type="entry name" value="ALTRONATE OXIDOREDUCTASE-RELATED"/>
    <property type="match status" value="1"/>
</dbReference>